<organism evidence="1 2">
    <name type="scientific">Aureimonas jatrophae</name>
    <dbReference type="NCBI Taxonomy" id="1166073"/>
    <lineage>
        <taxon>Bacteria</taxon>
        <taxon>Pseudomonadati</taxon>
        <taxon>Pseudomonadota</taxon>
        <taxon>Alphaproteobacteria</taxon>
        <taxon>Hyphomicrobiales</taxon>
        <taxon>Aurantimonadaceae</taxon>
        <taxon>Aureimonas</taxon>
    </lineage>
</organism>
<protein>
    <submittedName>
        <fullName evidence="1">Uncharacterized protein</fullName>
    </submittedName>
</protein>
<reference evidence="1 2" key="1">
    <citation type="submission" date="2016-10" db="EMBL/GenBank/DDBJ databases">
        <authorList>
            <person name="de Groot N.N."/>
        </authorList>
    </citation>
    <scope>NUCLEOTIDE SEQUENCE [LARGE SCALE GENOMIC DNA]</scope>
    <source>
        <strain evidence="2">L7-484,KACC 16230,DSM 25025</strain>
    </source>
</reference>
<dbReference type="Proteomes" id="UP000198793">
    <property type="component" value="Unassembled WGS sequence"/>
</dbReference>
<dbReference type="AlphaFoldDB" id="A0A1H0NKG3"/>
<name>A0A1H0NKG3_9HYPH</name>
<accession>A0A1H0NKG3</accession>
<dbReference type="STRING" id="1166073.SAMN05192530_1243"/>
<gene>
    <name evidence="1" type="ORF">SAMN05192530_1243</name>
</gene>
<proteinExistence type="predicted"/>
<keyword evidence="2" id="KW-1185">Reference proteome</keyword>
<evidence type="ECO:0000313" key="1">
    <source>
        <dbReference type="EMBL" id="SDO93247.1"/>
    </source>
</evidence>
<sequence>MLGATVGRGNSFTNCDRYSMARDFAWNQAMLVVLLKPTAGID</sequence>
<dbReference type="EMBL" id="FNIT01000024">
    <property type="protein sequence ID" value="SDO93247.1"/>
    <property type="molecule type" value="Genomic_DNA"/>
</dbReference>
<evidence type="ECO:0000313" key="2">
    <source>
        <dbReference type="Proteomes" id="UP000198793"/>
    </source>
</evidence>